<evidence type="ECO:0000313" key="2">
    <source>
        <dbReference type="EMBL" id="AOH85074.1"/>
    </source>
</evidence>
<accession>A0A1B3ZCD0</accession>
<keyword evidence="3" id="KW-1185">Reference proteome</keyword>
<keyword evidence="1" id="KW-0812">Transmembrane</keyword>
<dbReference type="EMBL" id="CP014168">
    <property type="protein sequence ID" value="AOH85074.1"/>
    <property type="molecule type" value="Genomic_DNA"/>
</dbReference>
<dbReference type="STRING" id="1560345.AWL63_15040"/>
<proteinExistence type="predicted"/>
<dbReference type="AlphaFoldDB" id="A0A1B3ZCD0"/>
<feature type="transmembrane region" description="Helical" evidence="1">
    <location>
        <begin position="93"/>
        <end position="114"/>
    </location>
</feature>
<organism evidence="2 3">
    <name type="scientific">Sphingomonas panacis</name>
    <dbReference type="NCBI Taxonomy" id="1560345"/>
    <lineage>
        <taxon>Bacteria</taxon>
        <taxon>Pseudomonadati</taxon>
        <taxon>Pseudomonadota</taxon>
        <taxon>Alphaproteobacteria</taxon>
        <taxon>Sphingomonadales</taxon>
        <taxon>Sphingomonadaceae</taxon>
        <taxon>Sphingomonas</taxon>
    </lineage>
</organism>
<name>A0A1B3ZCD0_9SPHN</name>
<dbReference type="Proteomes" id="UP000094256">
    <property type="component" value="Chromosome"/>
</dbReference>
<sequence>MCGRCDGGRSDVVASIRGEGSASDVTGADRDGFHSGADPGAITGIGVVGDRLFPPSIFNSTGRTVGRNASAFLPTGSSSAADANAAMMAPFGAALLATMVPAAAIIAAVAAAVVPAITHIAAMLALTMIVAHVATAMIHAMLATRCVRSGVHLGRCGT</sequence>
<evidence type="ECO:0000313" key="3">
    <source>
        <dbReference type="Proteomes" id="UP000094256"/>
    </source>
</evidence>
<gene>
    <name evidence="2" type="ORF">AWL63_15040</name>
</gene>
<evidence type="ECO:0000256" key="1">
    <source>
        <dbReference type="SAM" id="Phobius"/>
    </source>
</evidence>
<keyword evidence="1" id="KW-1133">Transmembrane helix</keyword>
<keyword evidence="1" id="KW-0472">Membrane</keyword>
<protein>
    <submittedName>
        <fullName evidence="2">Uncharacterized protein</fullName>
    </submittedName>
</protein>
<dbReference type="KEGG" id="span:AWL63_15040"/>
<reference evidence="2 3" key="1">
    <citation type="submission" date="2016-01" db="EMBL/GenBank/DDBJ databases">
        <title>Complete genome and mega plasmid sequence of Sphingomonas panacis DCY99 elicits systemic resistance in rice to Xanthomonas oryzae.</title>
        <authorList>
            <person name="Kim Y.J."/>
            <person name="Yang D.C."/>
            <person name="Sing P."/>
        </authorList>
    </citation>
    <scope>NUCLEOTIDE SEQUENCE [LARGE SCALE GENOMIC DNA]</scope>
    <source>
        <strain evidence="2 3">DCY99</strain>
    </source>
</reference>
<feature type="transmembrane region" description="Helical" evidence="1">
    <location>
        <begin position="120"/>
        <end position="142"/>
    </location>
</feature>